<feature type="domain" description="Thioredoxin-like fold" evidence="2">
    <location>
        <begin position="36"/>
        <end position="148"/>
    </location>
</feature>
<evidence type="ECO:0000256" key="1">
    <source>
        <dbReference type="SAM" id="SignalP"/>
    </source>
</evidence>
<keyword evidence="1" id="KW-0732">Signal</keyword>
<protein>
    <submittedName>
        <fullName evidence="3">Thioredoxin family protein</fullName>
    </submittedName>
</protein>
<keyword evidence="4" id="KW-1185">Reference proteome</keyword>
<dbReference type="RefSeq" id="WP_379046470.1">
    <property type="nucleotide sequence ID" value="NZ_JBHSKW010000060.1"/>
</dbReference>
<evidence type="ECO:0000313" key="3">
    <source>
        <dbReference type="EMBL" id="MFD2732887.1"/>
    </source>
</evidence>
<feature type="signal peptide" evidence="1">
    <location>
        <begin position="1"/>
        <end position="19"/>
    </location>
</feature>
<evidence type="ECO:0000313" key="4">
    <source>
        <dbReference type="Proteomes" id="UP001597546"/>
    </source>
</evidence>
<organism evidence="3 4">
    <name type="scientific">Pedobacter alpinus</name>
    <dbReference type="NCBI Taxonomy" id="1590643"/>
    <lineage>
        <taxon>Bacteria</taxon>
        <taxon>Pseudomonadati</taxon>
        <taxon>Bacteroidota</taxon>
        <taxon>Sphingobacteriia</taxon>
        <taxon>Sphingobacteriales</taxon>
        <taxon>Sphingobacteriaceae</taxon>
        <taxon>Pedobacter</taxon>
    </lineage>
</organism>
<dbReference type="InterPro" id="IPR036249">
    <property type="entry name" value="Thioredoxin-like_sf"/>
</dbReference>
<comment type="caution">
    <text evidence="3">The sequence shown here is derived from an EMBL/GenBank/DDBJ whole genome shotgun (WGS) entry which is preliminary data.</text>
</comment>
<dbReference type="Gene3D" id="3.40.30.10">
    <property type="entry name" value="Glutaredoxin"/>
    <property type="match status" value="1"/>
</dbReference>
<accession>A0ABW5TVQ8</accession>
<name>A0ABW5TVQ8_9SPHI</name>
<dbReference type="EMBL" id="JBHULV010000048">
    <property type="protein sequence ID" value="MFD2732887.1"/>
    <property type="molecule type" value="Genomic_DNA"/>
</dbReference>
<feature type="chain" id="PRO_5045812307" evidence="1">
    <location>
        <begin position="20"/>
        <end position="153"/>
    </location>
</feature>
<dbReference type="InterPro" id="IPR012336">
    <property type="entry name" value="Thioredoxin-like_fold"/>
</dbReference>
<proteinExistence type="predicted"/>
<gene>
    <name evidence="3" type="ORF">ACFSSE_14345</name>
</gene>
<reference evidence="4" key="1">
    <citation type="journal article" date="2019" name="Int. J. Syst. Evol. Microbiol.">
        <title>The Global Catalogue of Microorganisms (GCM) 10K type strain sequencing project: providing services to taxonomists for standard genome sequencing and annotation.</title>
        <authorList>
            <consortium name="The Broad Institute Genomics Platform"/>
            <consortium name="The Broad Institute Genome Sequencing Center for Infectious Disease"/>
            <person name="Wu L."/>
            <person name="Ma J."/>
        </authorList>
    </citation>
    <scope>NUCLEOTIDE SEQUENCE [LARGE SCALE GENOMIC DNA]</scope>
    <source>
        <strain evidence="4">KCTC 42456</strain>
    </source>
</reference>
<dbReference type="Proteomes" id="UP001597546">
    <property type="component" value="Unassembled WGS sequence"/>
</dbReference>
<sequence>MKQLALFLFFSILILSAKAQLKVYDINQLDSLQNIEQKQVMIFIYTDWCRYCESMKHTSFKNQKLIDFLNDNYYTVILNGEANQTINYGGKTFKFLLTGKNIGEHEFVKALTLGKPISYPNIYIFNTSNEVLFNYSGYISGNELLKKLEFITL</sequence>
<evidence type="ECO:0000259" key="2">
    <source>
        <dbReference type="Pfam" id="PF13098"/>
    </source>
</evidence>
<dbReference type="SUPFAM" id="SSF52833">
    <property type="entry name" value="Thioredoxin-like"/>
    <property type="match status" value="1"/>
</dbReference>
<dbReference type="Pfam" id="PF13098">
    <property type="entry name" value="Thioredoxin_2"/>
    <property type="match status" value="1"/>
</dbReference>